<comment type="caution">
    <text evidence="13">The sequence shown here is derived from an EMBL/GenBank/DDBJ whole genome shotgun (WGS) entry which is preliminary data.</text>
</comment>
<dbReference type="Proteomes" id="UP001239909">
    <property type="component" value="Unassembled WGS sequence"/>
</dbReference>
<proteinExistence type="inferred from homology"/>
<feature type="transmembrane region" description="Helical" evidence="10">
    <location>
        <begin position="352"/>
        <end position="374"/>
    </location>
</feature>
<accession>A0ABQ6LNG5</accession>
<evidence type="ECO:0000256" key="9">
    <source>
        <dbReference type="ARBA" id="ARBA00037230"/>
    </source>
</evidence>
<dbReference type="Pfam" id="PF01578">
    <property type="entry name" value="Cytochrom_C_asm"/>
    <property type="match status" value="1"/>
</dbReference>
<dbReference type="PANTHER" id="PTHR43653">
    <property type="entry name" value="CYTOCHROME C ASSEMBLY PROTEIN-RELATED"/>
    <property type="match status" value="1"/>
</dbReference>
<keyword evidence="4" id="KW-0997">Cell inner membrane</keyword>
<evidence type="ECO:0000256" key="3">
    <source>
        <dbReference type="ARBA" id="ARBA00022475"/>
    </source>
</evidence>
<evidence type="ECO:0000313" key="14">
    <source>
        <dbReference type="Proteomes" id="UP001239909"/>
    </source>
</evidence>
<evidence type="ECO:0000313" key="13">
    <source>
        <dbReference type="EMBL" id="GMG84750.1"/>
    </source>
</evidence>
<keyword evidence="6" id="KW-0201">Cytochrome c-type biogenesis</keyword>
<feature type="transmembrane region" description="Helical" evidence="10">
    <location>
        <begin position="96"/>
        <end position="114"/>
    </location>
</feature>
<evidence type="ECO:0000256" key="7">
    <source>
        <dbReference type="ARBA" id="ARBA00022989"/>
    </source>
</evidence>
<evidence type="ECO:0000256" key="8">
    <source>
        <dbReference type="ARBA" id="ARBA00023136"/>
    </source>
</evidence>
<feature type="domain" description="Cytochrome c assembly protein" evidence="11">
    <location>
        <begin position="89"/>
        <end position="295"/>
    </location>
</feature>
<name>A0ABQ6LNG5_9RHOB</name>
<feature type="transmembrane region" description="Helical" evidence="10">
    <location>
        <begin position="207"/>
        <end position="229"/>
    </location>
</feature>
<keyword evidence="7 10" id="KW-1133">Transmembrane helix</keyword>
<evidence type="ECO:0000256" key="5">
    <source>
        <dbReference type="ARBA" id="ARBA00022692"/>
    </source>
</evidence>
<evidence type="ECO:0000256" key="4">
    <source>
        <dbReference type="ARBA" id="ARBA00022519"/>
    </source>
</evidence>
<dbReference type="InterPro" id="IPR003568">
    <property type="entry name" value="Cyt_c_biogenesis_CcmF"/>
</dbReference>
<dbReference type="PRINTS" id="PR01411">
    <property type="entry name" value="CCMFBIOGNSIS"/>
</dbReference>
<evidence type="ECO:0000259" key="12">
    <source>
        <dbReference type="Pfam" id="PF16327"/>
    </source>
</evidence>
<evidence type="ECO:0000256" key="6">
    <source>
        <dbReference type="ARBA" id="ARBA00022748"/>
    </source>
</evidence>
<feature type="transmembrane region" description="Helical" evidence="10">
    <location>
        <begin position="175"/>
        <end position="195"/>
    </location>
</feature>
<dbReference type="InterPro" id="IPR003567">
    <property type="entry name" value="Cyt_c_biogenesis"/>
</dbReference>
<comment type="similarity">
    <text evidence="2">Belongs to the CcmF/CycK/Ccl1/NrfE/CcsA family.</text>
</comment>
<feature type="transmembrane region" description="Helical" evidence="10">
    <location>
        <begin position="38"/>
        <end position="62"/>
    </location>
</feature>
<organism evidence="13 14">
    <name type="scientific">Paralimibaculum aggregatum</name>
    <dbReference type="NCBI Taxonomy" id="3036245"/>
    <lineage>
        <taxon>Bacteria</taxon>
        <taxon>Pseudomonadati</taxon>
        <taxon>Pseudomonadota</taxon>
        <taxon>Alphaproteobacteria</taxon>
        <taxon>Rhodobacterales</taxon>
        <taxon>Paracoccaceae</taxon>
        <taxon>Paralimibaculum</taxon>
    </lineage>
</organism>
<keyword evidence="14" id="KW-1185">Reference proteome</keyword>
<feature type="transmembrane region" description="Helical" evidence="10">
    <location>
        <begin position="126"/>
        <end position="144"/>
    </location>
</feature>
<feature type="transmembrane region" description="Helical" evidence="10">
    <location>
        <begin position="312"/>
        <end position="331"/>
    </location>
</feature>
<evidence type="ECO:0000256" key="1">
    <source>
        <dbReference type="ARBA" id="ARBA00004429"/>
    </source>
</evidence>
<dbReference type="PRINTS" id="PR01410">
    <property type="entry name" value="CCBIOGENESIS"/>
</dbReference>
<feature type="transmembrane region" description="Helical" evidence="10">
    <location>
        <begin position="394"/>
        <end position="413"/>
    </location>
</feature>
<keyword evidence="5 10" id="KW-0812">Transmembrane</keyword>
<keyword evidence="3" id="KW-1003">Cell membrane</keyword>
<feature type="transmembrane region" description="Helical" evidence="10">
    <location>
        <begin position="494"/>
        <end position="516"/>
    </location>
</feature>
<evidence type="ECO:0000256" key="2">
    <source>
        <dbReference type="ARBA" id="ARBA00009186"/>
    </source>
</evidence>
<evidence type="ECO:0000259" key="11">
    <source>
        <dbReference type="Pfam" id="PF01578"/>
    </source>
</evidence>
<feature type="transmembrane region" description="Helical" evidence="10">
    <location>
        <begin position="6"/>
        <end position="26"/>
    </location>
</feature>
<feature type="transmembrane region" description="Helical" evidence="10">
    <location>
        <begin position="249"/>
        <end position="266"/>
    </location>
</feature>
<comment type="subcellular location">
    <subcellularLocation>
        <location evidence="1">Cell inner membrane</location>
        <topology evidence="1">Multi-pass membrane protein</topology>
    </subcellularLocation>
</comment>
<protein>
    <submittedName>
        <fullName evidence="13">Heme lyase CcmF/NrfE family subunit</fullName>
    </submittedName>
</protein>
<keyword evidence="13" id="KW-0456">Lyase</keyword>
<dbReference type="GO" id="GO:0016829">
    <property type="term" value="F:lyase activity"/>
    <property type="evidence" value="ECO:0007669"/>
    <property type="project" value="UniProtKB-KW"/>
</dbReference>
<feature type="domain" description="Cytochrome c-type biogenesis protein CcmF C-terminal" evidence="12">
    <location>
        <begin position="315"/>
        <end position="544"/>
    </location>
</feature>
<evidence type="ECO:0000256" key="10">
    <source>
        <dbReference type="SAM" id="Phobius"/>
    </source>
</evidence>
<feature type="domain" description="Cytochrome c-type biogenesis protein CcmF C-terminal" evidence="12">
    <location>
        <begin position="567"/>
        <end position="663"/>
    </location>
</feature>
<feature type="transmembrane region" description="Helical" evidence="10">
    <location>
        <begin position="425"/>
        <end position="442"/>
    </location>
</feature>
<dbReference type="InterPro" id="IPR032523">
    <property type="entry name" value="CcmF_C"/>
</dbReference>
<feature type="transmembrane region" description="Helical" evidence="10">
    <location>
        <begin position="448"/>
        <end position="469"/>
    </location>
</feature>
<gene>
    <name evidence="13" type="ORF">LNKW23_39660</name>
</gene>
<dbReference type="EMBL" id="BSYI01000042">
    <property type="protein sequence ID" value="GMG84750.1"/>
    <property type="molecule type" value="Genomic_DNA"/>
</dbReference>
<dbReference type="RefSeq" id="WP_285673852.1">
    <property type="nucleotide sequence ID" value="NZ_BSYI01000042.1"/>
</dbReference>
<feature type="transmembrane region" description="Helical" evidence="10">
    <location>
        <begin position="641"/>
        <end position="660"/>
    </location>
</feature>
<comment type="function">
    <text evidence="9">Required for the biogenesis of c-type cytochromes. Possible subunit of a heme lyase.</text>
</comment>
<dbReference type="PANTHER" id="PTHR43653:SF1">
    <property type="entry name" value="CYTOCHROME C-TYPE BIOGENESIS PROTEIN CCMF"/>
    <property type="match status" value="1"/>
</dbReference>
<dbReference type="Pfam" id="PF16327">
    <property type="entry name" value="CcmF_C"/>
    <property type="match status" value="2"/>
</dbReference>
<feature type="transmembrane region" description="Helical" evidence="10">
    <location>
        <begin position="273"/>
        <end position="292"/>
    </location>
</feature>
<reference evidence="13 14" key="1">
    <citation type="submission" date="2023-04" db="EMBL/GenBank/DDBJ databases">
        <title>Marinoamorphus aggregata gen. nov., sp. Nov., isolate from tissue of brittle star Ophioplocus japonicus.</title>
        <authorList>
            <person name="Kawano K."/>
            <person name="Sawayama S."/>
            <person name="Nakagawa S."/>
        </authorList>
    </citation>
    <scope>NUCLEOTIDE SEQUENCE [LARGE SCALE GENOMIC DNA]</scope>
    <source>
        <strain evidence="13 14">NKW23</strain>
    </source>
</reference>
<sequence>MIVELGHFALTLALAVALFQAAVPLYGAGRGWVDWMRAAAPAALVQFLLVGIAFAALTHAFVTSDFSLRIVYENSHSLKPALYKFTGTWGNHEGSMLLWVLILALFGGLVAAFGRRLPLGLKARTLSVQAMIAVAFLAFTIFTSNPFERLPQIPLNGRDLNPLLQDIGLAIHPPFLYLGYVGLSMAFSFAVAALIEGRVDATWARWVRPWTLAAWVALTFGIALGSYWAYYELGWGGWWFWDPVENASFMPWLLATALLHSAIVVEKRSSLKVWTILLAILAFSLSLIGTFLVRSGVITSVHAFANDPDRGVFILGILGVAIIGSLTLFAIRAPAMRSEGVFQPVSREAALVFNNLVLAVACAVVFVGTLGPLFREFIDGEKISVGAPFYELAFTPFMVILLLALPVGAMLAWKRASLGAVLARLWWAGAAALAIGGAVWALQEGGALLAPVGIALAAWLILGALTELWERGGFARTGFGGGLRRLAGLPRADWGKWIAHAGLALSAMGIAALTAWETEDIRLAKPGDRIPIGPYVLEFAGVESLPLGAPFAIGQCGNEGERAFKGTEARNFRTEMGRFRLMDGDTQVALMCPEKRDYPVQRMPTTEAAIDSTLARDVYVVLGDRQTDGESWAVRSYHKPLAAWIWLGCLVMGAGGLMSLSDRRFRVGTVAGRPRGKAVAAE</sequence>
<dbReference type="InterPro" id="IPR002541">
    <property type="entry name" value="Cyt_c_assembly"/>
</dbReference>
<keyword evidence="8 10" id="KW-0472">Membrane</keyword>